<dbReference type="PANTHER" id="PTHR32154:SF20">
    <property type="entry name" value="2-OXOGLUTARATE OXIDOREDUCTASE SUBUNIT KORA"/>
    <property type="match status" value="1"/>
</dbReference>
<keyword evidence="2" id="KW-1185">Reference proteome</keyword>
<dbReference type="NCBIfam" id="TIGR03710">
    <property type="entry name" value="OAFO_sf"/>
    <property type="match status" value="1"/>
</dbReference>
<dbReference type="Proteomes" id="UP000265719">
    <property type="component" value="Chromosome"/>
</dbReference>
<name>A0A399G104_9ACTN</name>
<protein>
    <submittedName>
        <fullName evidence="1">2-oxoacid:acceptor oxidoreductase subunit alpha</fullName>
    </submittedName>
</protein>
<dbReference type="FunFam" id="3.40.920.10:FF:000002">
    <property type="entry name" value="2-oxoglutarate oxidoreductase, alpha subunit"/>
    <property type="match status" value="1"/>
</dbReference>
<dbReference type="InterPro" id="IPR002869">
    <property type="entry name" value="Pyrv_flavodox_OxRed_cen"/>
</dbReference>
<dbReference type="Pfam" id="PF01855">
    <property type="entry name" value="POR_N"/>
    <property type="match status" value="1"/>
</dbReference>
<reference evidence="1" key="1">
    <citation type="submission" date="2020-10" db="EMBL/GenBank/DDBJ databases">
        <title>De novo genome project of the cellulose decomposer Thermobifida halotolerans type strain.</title>
        <authorList>
            <person name="Nagy I."/>
            <person name="Horvath B."/>
            <person name="Kukolya J."/>
            <person name="Nagy I."/>
            <person name="Orsini M."/>
        </authorList>
    </citation>
    <scope>NUCLEOTIDE SEQUENCE</scope>
    <source>
        <strain evidence="1">DSM 44931</strain>
    </source>
</reference>
<organism evidence="1 2">
    <name type="scientific">Thermobifida halotolerans</name>
    <dbReference type="NCBI Taxonomy" id="483545"/>
    <lineage>
        <taxon>Bacteria</taxon>
        <taxon>Bacillati</taxon>
        <taxon>Actinomycetota</taxon>
        <taxon>Actinomycetes</taxon>
        <taxon>Streptosporangiales</taxon>
        <taxon>Nocardiopsidaceae</taxon>
        <taxon>Thermobifida</taxon>
    </lineage>
</organism>
<dbReference type="InterPro" id="IPR050722">
    <property type="entry name" value="Pyruvate:ferred/Flavod_OxRd"/>
</dbReference>
<proteinExistence type="predicted"/>
<dbReference type="OrthoDB" id="9794954at2"/>
<dbReference type="SUPFAM" id="SSF52518">
    <property type="entry name" value="Thiamin diphosphate-binding fold (THDP-binding)"/>
    <property type="match status" value="1"/>
</dbReference>
<accession>A0A399G104</accession>
<dbReference type="InterPro" id="IPR002880">
    <property type="entry name" value="Pyrv_Fd/Flavodoxin_OxRdtase_N"/>
</dbReference>
<dbReference type="Gene3D" id="3.40.50.920">
    <property type="match status" value="1"/>
</dbReference>
<dbReference type="CDD" id="cd07034">
    <property type="entry name" value="TPP_PYR_PFOR_IOR-alpha_like"/>
    <property type="match status" value="1"/>
</dbReference>
<evidence type="ECO:0000313" key="1">
    <source>
        <dbReference type="EMBL" id="UOE18393.1"/>
    </source>
</evidence>
<dbReference type="PANTHER" id="PTHR32154">
    <property type="entry name" value="PYRUVATE-FLAVODOXIN OXIDOREDUCTASE-RELATED"/>
    <property type="match status" value="1"/>
</dbReference>
<dbReference type="FunFam" id="3.40.50.970:FF:000022">
    <property type="entry name" value="2-oxoglutarate ferredoxin oxidoreductase alpha subunit"/>
    <property type="match status" value="1"/>
</dbReference>
<sequence>MPKEIQQLDRVIIRFAGDSGDGMQLTGDRFTQETASFGNDLSTLPNFPAEIRAPAGTLPGVSSFQLHFADHDIMTPGDAPNVLVAMNPAALKANLEDMPKGATIIVNTDEFTKRALGKVGYAASPLEDGSLADYKVSPVPLTSLTVKALESFDISKKDAERAKNMFALGLLSWMYNRPTEGTLDFLRTKFAKKPEIMAANIAAFKAGWNFGETTEDFAVSYEVKPAALPSGRYRNITGNLALSYGLIAASRLTGLPLFLGSYPITPASDILHELSKHKRFGVRTFQAEDEIAGVGAALGASFGGALGVTTTSGPGMALKAETIGLAVMTELPLVVIDVQRGGPSTGLPTKTEQADLLMAMFGRNGESPLPVLAPRSPSDCFTIAVEAARIATKYRTPVILLSDGYLANGSEPWRIPDVAELPDLEVEFAHRPNGDDGEFLPYLRDAQTLARPWAVPGTPGLEHRIGGIEKSNRTGEISYAPANHDLMVRTRQAKVDGIAADIEPLEVDDPTGDADVLALGWGGTYGSIATAVRQIRRAGGRVAHAHLRHLNPFPANLEEVLRRYERVVVPEINLGQLALLLRGRFLVDVISYTKVRGLPFKSEELAGVLQEVIDRAE</sequence>
<dbReference type="Gene3D" id="3.40.920.10">
    <property type="entry name" value="Pyruvate-ferredoxin oxidoreductase, PFOR, domain III"/>
    <property type="match status" value="1"/>
</dbReference>
<dbReference type="GO" id="GO:0000287">
    <property type="term" value="F:magnesium ion binding"/>
    <property type="evidence" value="ECO:0007669"/>
    <property type="project" value="UniProtKB-ARBA"/>
</dbReference>
<dbReference type="RefSeq" id="WP_068688226.1">
    <property type="nucleotide sequence ID" value="NZ_CP063196.1"/>
</dbReference>
<dbReference type="KEGG" id="thao:NI17_016390"/>
<dbReference type="InterPro" id="IPR009014">
    <property type="entry name" value="Transketo_C/PFOR_II"/>
</dbReference>
<dbReference type="GO" id="GO:0006979">
    <property type="term" value="P:response to oxidative stress"/>
    <property type="evidence" value="ECO:0007669"/>
    <property type="project" value="TreeGrafter"/>
</dbReference>
<gene>
    <name evidence="1" type="ORF">NI17_016390</name>
</gene>
<dbReference type="Pfam" id="PF01558">
    <property type="entry name" value="POR"/>
    <property type="match status" value="1"/>
</dbReference>
<dbReference type="Gene3D" id="3.40.50.970">
    <property type="match status" value="1"/>
</dbReference>
<dbReference type="SUPFAM" id="SSF52922">
    <property type="entry name" value="TK C-terminal domain-like"/>
    <property type="match status" value="1"/>
</dbReference>
<dbReference type="InterPro" id="IPR022367">
    <property type="entry name" value="2-oxoacid/accept_OxRdtase_asu"/>
</dbReference>
<dbReference type="EMBL" id="CP063196">
    <property type="protein sequence ID" value="UOE18393.1"/>
    <property type="molecule type" value="Genomic_DNA"/>
</dbReference>
<dbReference type="AlphaFoldDB" id="A0A399G104"/>
<dbReference type="InterPro" id="IPR029061">
    <property type="entry name" value="THDP-binding"/>
</dbReference>
<dbReference type="GO" id="GO:0016903">
    <property type="term" value="F:oxidoreductase activity, acting on the aldehyde or oxo group of donors"/>
    <property type="evidence" value="ECO:0007669"/>
    <property type="project" value="InterPro"/>
</dbReference>
<evidence type="ECO:0000313" key="2">
    <source>
        <dbReference type="Proteomes" id="UP000265719"/>
    </source>
</evidence>
<dbReference type="SUPFAM" id="SSF53323">
    <property type="entry name" value="Pyruvate-ferredoxin oxidoreductase, PFOR, domain III"/>
    <property type="match status" value="1"/>
</dbReference>
<dbReference type="InterPro" id="IPR019752">
    <property type="entry name" value="Pyrv/ketoisovalerate_OxRed_cat"/>
</dbReference>